<evidence type="ECO:0000313" key="7">
    <source>
        <dbReference type="EMBL" id="ORY37716.1"/>
    </source>
</evidence>
<reference evidence="7 8" key="1">
    <citation type="submission" date="2016-08" db="EMBL/GenBank/DDBJ databases">
        <title>A Parts List for Fungal Cellulosomes Revealed by Comparative Genomics.</title>
        <authorList>
            <consortium name="DOE Joint Genome Institute"/>
            <person name="Haitjema C.H."/>
            <person name="Gilmore S.P."/>
            <person name="Henske J.K."/>
            <person name="Solomon K.V."/>
            <person name="De Groot R."/>
            <person name="Kuo A."/>
            <person name="Mondo S.J."/>
            <person name="Salamov A.A."/>
            <person name="Labutti K."/>
            <person name="Zhao Z."/>
            <person name="Chiniquy J."/>
            <person name="Barry K."/>
            <person name="Brewer H.M."/>
            <person name="Purvine S.O."/>
            <person name="Wright A.T."/>
            <person name="Boxma B."/>
            <person name="Van Alen T."/>
            <person name="Hackstein J.H."/>
            <person name="Baker S.E."/>
            <person name="Grigoriev I.V."/>
            <person name="O'Malley M.A."/>
        </authorList>
    </citation>
    <scope>NUCLEOTIDE SEQUENCE [LARGE SCALE GENOMIC DNA]</scope>
    <source>
        <strain evidence="7 8">G1</strain>
    </source>
</reference>
<feature type="transmembrane region" description="Helical" evidence="6">
    <location>
        <begin position="355"/>
        <end position="380"/>
    </location>
</feature>
<organism evidence="7 8">
    <name type="scientific">Neocallimastix californiae</name>
    <dbReference type="NCBI Taxonomy" id="1754190"/>
    <lineage>
        <taxon>Eukaryota</taxon>
        <taxon>Fungi</taxon>
        <taxon>Fungi incertae sedis</taxon>
        <taxon>Chytridiomycota</taxon>
        <taxon>Chytridiomycota incertae sedis</taxon>
        <taxon>Neocallimastigomycetes</taxon>
        <taxon>Neocallimastigales</taxon>
        <taxon>Neocallimastigaceae</taxon>
        <taxon>Neocallimastix</taxon>
    </lineage>
</organism>
<dbReference type="EMBL" id="MCOG01000141">
    <property type="protein sequence ID" value="ORY37716.1"/>
    <property type="molecule type" value="Genomic_DNA"/>
</dbReference>
<keyword evidence="8" id="KW-1185">Reference proteome</keyword>
<feature type="compositionally biased region" description="Low complexity" evidence="5">
    <location>
        <begin position="188"/>
        <end position="204"/>
    </location>
</feature>
<dbReference type="STRING" id="1754190.A0A1Y2BSJ2"/>
<sequence>MDSNSTVNAESVKDSQKVYSESGSLVSNGETYRTSSQAIGSIQKMFTESQLIGYVGLCYISIMDFKKNNFIDSKTKKPIKKAVNSYNEWSELIIKKLFTYLNFPLEDQKLVESLVTHGILPEDLASPLITEAEEAIEKRKEFEMKKREYINNDIKKYNEKLDKIKEGTETIPEEAITVNEETNETNNEDSNIINNDAINNTGNEDIGISSPSISKIEDEKVIKSSPSVPSESSVRPSSPTASSSITELSELRRKNDELLKNYNITLKEMLEVSDIRYIILSHLFLICIGDGMYDARSRALLKRVAHYLQVDDYNLIKIEKEIIYQIKSSQEDADELRRDETSIDNRASQYKKKRWLYMGLASISGGLVIGLTAGLAAPLISTGLGATLSMIHLGVHGTTAFLGSTGGIALISSAGTLTGASLTGMKMAKRTRGVSEFEFIQIENWRKEFEESKNKIEGEEVEEGKEKEKNENDENKIETTENSNNEKADFINKEEKIEEKI</sequence>
<feature type="non-terminal residue" evidence="7">
    <location>
        <position position="501"/>
    </location>
</feature>
<evidence type="ECO:0000313" key="8">
    <source>
        <dbReference type="Proteomes" id="UP000193920"/>
    </source>
</evidence>
<dbReference type="SUPFAM" id="SSF158682">
    <property type="entry name" value="TerB-like"/>
    <property type="match status" value="1"/>
</dbReference>
<comment type="subcellular location">
    <subcellularLocation>
        <location evidence="1">Membrane</location>
        <topology evidence="1">Multi-pass membrane protein</topology>
    </subcellularLocation>
</comment>
<dbReference type="OrthoDB" id="2152844at2759"/>
<evidence type="ECO:0000256" key="6">
    <source>
        <dbReference type="SAM" id="Phobius"/>
    </source>
</evidence>
<dbReference type="PANTHER" id="PTHR17920">
    <property type="entry name" value="TRANSMEMBRANE AND COILED-COIL DOMAIN-CONTAINING PROTEIN 4 TMCO4"/>
    <property type="match status" value="1"/>
</dbReference>
<feature type="compositionally biased region" description="Low complexity" evidence="5">
    <location>
        <begin position="224"/>
        <end position="244"/>
    </location>
</feature>
<dbReference type="Proteomes" id="UP000193920">
    <property type="component" value="Unassembled WGS sequence"/>
</dbReference>
<feature type="transmembrane region" description="Helical" evidence="6">
    <location>
        <begin position="400"/>
        <end position="422"/>
    </location>
</feature>
<feature type="region of interest" description="Disordered" evidence="5">
    <location>
        <begin position="179"/>
        <end position="247"/>
    </location>
</feature>
<evidence type="ECO:0000256" key="3">
    <source>
        <dbReference type="ARBA" id="ARBA00022989"/>
    </source>
</evidence>
<dbReference type="InterPro" id="IPR029024">
    <property type="entry name" value="TerB-like"/>
</dbReference>
<accession>A0A1Y2BSJ2</accession>
<dbReference type="Pfam" id="PF05277">
    <property type="entry name" value="DUF726"/>
    <property type="match status" value="1"/>
</dbReference>
<protein>
    <submittedName>
        <fullName evidence="7">DUF726-domain-containing protein</fullName>
    </submittedName>
</protein>
<name>A0A1Y2BSJ2_9FUNG</name>
<comment type="caution">
    <text evidence="7">The sequence shown here is derived from an EMBL/GenBank/DDBJ whole genome shotgun (WGS) entry which is preliminary data.</text>
</comment>
<keyword evidence="3 6" id="KW-1133">Transmembrane helix</keyword>
<evidence type="ECO:0000256" key="2">
    <source>
        <dbReference type="ARBA" id="ARBA00022692"/>
    </source>
</evidence>
<dbReference type="InterPro" id="IPR007941">
    <property type="entry name" value="DUF726"/>
</dbReference>
<proteinExistence type="predicted"/>
<dbReference type="PANTHER" id="PTHR17920:SF3">
    <property type="entry name" value="TRANSMEMBRANE AND COILED-COIL DOMAIN-CONTAINING PROTEIN 4"/>
    <property type="match status" value="1"/>
</dbReference>
<evidence type="ECO:0000256" key="1">
    <source>
        <dbReference type="ARBA" id="ARBA00004141"/>
    </source>
</evidence>
<keyword evidence="4 6" id="KW-0472">Membrane</keyword>
<keyword evidence="2 6" id="KW-0812">Transmembrane</keyword>
<feature type="region of interest" description="Disordered" evidence="5">
    <location>
        <begin position="453"/>
        <end position="501"/>
    </location>
</feature>
<gene>
    <name evidence="7" type="ORF">LY90DRAFT_386407</name>
</gene>
<evidence type="ECO:0000256" key="4">
    <source>
        <dbReference type="ARBA" id="ARBA00023136"/>
    </source>
</evidence>
<evidence type="ECO:0000256" key="5">
    <source>
        <dbReference type="SAM" id="MobiDB-lite"/>
    </source>
</evidence>
<dbReference type="AlphaFoldDB" id="A0A1Y2BSJ2"/>
<dbReference type="GO" id="GO:0016020">
    <property type="term" value="C:membrane"/>
    <property type="evidence" value="ECO:0007669"/>
    <property type="project" value="UniProtKB-SubCell"/>
</dbReference>